<dbReference type="Proteomes" id="UP001108123">
    <property type="component" value="Unassembled WGS sequence"/>
</dbReference>
<dbReference type="AlphaFoldDB" id="A0A844FGL0"/>
<evidence type="ECO:0000313" key="4">
    <source>
        <dbReference type="EMBL" id="MSS43091.1"/>
    </source>
</evidence>
<gene>
    <name evidence="4" type="ORF">FYJ27_05000</name>
    <name evidence="3" type="ORF">L0P62_05505</name>
</gene>
<dbReference type="Pfam" id="PF02618">
    <property type="entry name" value="YceG"/>
    <property type="match status" value="1"/>
</dbReference>
<dbReference type="EMBL" id="VULR01000005">
    <property type="protein sequence ID" value="MSS43091.1"/>
    <property type="molecule type" value="Genomic_DNA"/>
</dbReference>
<dbReference type="EMBL" id="JAKNID010000015">
    <property type="protein sequence ID" value="MCG4564903.1"/>
    <property type="molecule type" value="Genomic_DNA"/>
</dbReference>
<name>A0A844FGL0_9FIRM</name>
<evidence type="ECO:0000256" key="1">
    <source>
        <dbReference type="SAM" id="MobiDB-lite"/>
    </source>
</evidence>
<proteinExistence type="predicted"/>
<dbReference type="Gene3D" id="3.30.1490.480">
    <property type="entry name" value="Endolytic murein transglycosylase"/>
    <property type="match status" value="1"/>
</dbReference>
<dbReference type="RefSeq" id="WP_154483767.1">
    <property type="nucleotide sequence ID" value="NZ_JAJBNW010000012.1"/>
</dbReference>
<reference evidence="3" key="2">
    <citation type="submission" date="2022-01" db="EMBL/GenBank/DDBJ databases">
        <title>Collection of gut derived symbiotic bacterial strains cultured from healthy donors.</title>
        <authorList>
            <person name="Lin H."/>
            <person name="Kohout C."/>
            <person name="Waligurski E."/>
            <person name="Pamer E.G."/>
        </authorList>
    </citation>
    <scope>NUCLEOTIDE SEQUENCE</scope>
    <source>
        <strain evidence="3">MSK.14.39</strain>
    </source>
</reference>
<evidence type="ECO:0000256" key="2">
    <source>
        <dbReference type="SAM" id="Phobius"/>
    </source>
</evidence>
<dbReference type="InterPro" id="IPR003770">
    <property type="entry name" value="MLTG-like"/>
</dbReference>
<evidence type="ECO:0000313" key="5">
    <source>
        <dbReference type="Proteomes" id="UP000462760"/>
    </source>
</evidence>
<feature type="compositionally biased region" description="Polar residues" evidence="1">
    <location>
        <begin position="63"/>
        <end position="73"/>
    </location>
</feature>
<sequence length="172" mass="19360">MEKFSEKLKDFFYDAIDYILMGVIILAVVGIIGWRLDVLFDDSIKDAPVGKEIESSKDKKIASRNNTSSNKSTAETKKDNNNSDAAAKKDNKKENDKNNDKSKKEEIVKVSIPKGSVSENVAEILKKDGLIKDESEFMAKVKEMNLETELKYGEYEIAKPSSMEDIIKKLSK</sequence>
<dbReference type="OrthoDB" id="1708369at2"/>
<comment type="caution">
    <text evidence="4">The sequence shown here is derived from an EMBL/GenBank/DDBJ whole genome shotgun (WGS) entry which is preliminary data.</text>
</comment>
<evidence type="ECO:0000313" key="6">
    <source>
        <dbReference type="Proteomes" id="UP001108123"/>
    </source>
</evidence>
<protein>
    <submittedName>
        <fullName evidence="4">Endolytic transglycosylase MltG</fullName>
    </submittedName>
</protein>
<keyword evidence="2" id="KW-0472">Membrane</keyword>
<keyword evidence="6" id="KW-1185">Reference proteome</keyword>
<feature type="transmembrane region" description="Helical" evidence="2">
    <location>
        <begin position="12"/>
        <end position="34"/>
    </location>
</feature>
<evidence type="ECO:0000313" key="3">
    <source>
        <dbReference type="EMBL" id="MCG4564903.1"/>
    </source>
</evidence>
<reference evidence="4 5" key="1">
    <citation type="submission" date="2019-08" db="EMBL/GenBank/DDBJ databases">
        <title>In-depth cultivation of the pig gut microbiome towards novel bacterial diversity and tailored functional studies.</title>
        <authorList>
            <person name="Wylensek D."/>
            <person name="Hitch T.C.A."/>
            <person name="Clavel T."/>
        </authorList>
    </citation>
    <scope>NUCLEOTIDE SEQUENCE [LARGE SCALE GENOMIC DNA]</scope>
    <source>
        <strain evidence="4 5">Med78-601-WT-4W-RMD-3</strain>
    </source>
</reference>
<accession>A0A844FGL0</accession>
<keyword evidence="2" id="KW-1133">Transmembrane helix</keyword>
<feature type="region of interest" description="Disordered" evidence="1">
    <location>
        <begin position="54"/>
        <end position="108"/>
    </location>
</feature>
<dbReference type="Proteomes" id="UP000462760">
    <property type="component" value="Unassembled WGS sequence"/>
</dbReference>
<feature type="compositionally biased region" description="Basic and acidic residues" evidence="1">
    <location>
        <begin position="74"/>
        <end position="108"/>
    </location>
</feature>
<keyword evidence="2" id="KW-0812">Transmembrane</keyword>
<organism evidence="4 5">
    <name type="scientific">Anaerosalibacter bizertensis</name>
    <dbReference type="NCBI Taxonomy" id="932217"/>
    <lineage>
        <taxon>Bacteria</taxon>
        <taxon>Bacillati</taxon>
        <taxon>Bacillota</taxon>
        <taxon>Tissierellia</taxon>
        <taxon>Tissierellales</taxon>
        <taxon>Sporanaerobacteraceae</taxon>
        <taxon>Anaerosalibacter</taxon>
    </lineage>
</organism>